<dbReference type="GO" id="GO:0009253">
    <property type="term" value="P:peptidoglycan catabolic process"/>
    <property type="evidence" value="ECO:0007669"/>
    <property type="project" value="InterPro"/>
</dbReference>
<evidence type="ECO:0000313" key="2">
    <source>
        <dbReference type="EMBL" id="RJY49962.1"/>
    </source>
</evidence>
<protein>
    <submittedName>
        <fullName evidence="2">N-acetylmuramoyl-L-alanine amidase</fullName>
    </submittedName>
</protein>
<proteinExistence type="predicted"/>
<dbReference type="RefSeq" id="WP_119982859.1">
    <property type="nucleotide sequence ID" value="NZ_QXZZ01000036.1"/>
</dbReference>
<dbReference type="Gene3D" id="3.40.80.10">
    <property type="entry name" value="Peptidoglycan recognition protein-like"/>
    <property type="match status" value="1"/>
</dbReference>
<dbReference type="InterPro" id="IPR036505">
    <property type="entry name" value="Amidase/PGRP_sf"/>
</dbReference>
<evidence type="ECO:0000313" key="3">
    <source>
        <dbReference type="Proteomes" id="UP000277803"/>
    </source>
</evidence>
<name>A0A3A6WC19_9FIRM</name>
<accession>A0A3A6WC19</accession>
<evidence type="ECO:0000259" key="1">
    <source>
        <dbReference type="Pfam" id="PF01510"/>
    </source>
</evidence>
<dbReference type="Proteomes" id="UP000277803">
    <property type="component" value="Unassembled WGS sequence"/>
</dbReference>
<gene>
    <name evidence="2" type="ORF">D2965_08330</name>
</gene>
<dbReference type="GO" id="GO:0008745">
    <property type="term" value="F:N-acetylmuramoyl-L-alanine amidase activity"/>
    <property type="evidence" value="ECO:0007669"/>
    <property type="project" value="InterPro"/>
</dbReference>
<comment type="caution">
    <text evidence="2">The sequence shown here is derived from an EMBL/GenBank/DDBJ whole genome shotgun (WGS) entry which is preliminary data.</text>
</comment>
<dbReference type="Pfam" id="PF01510">
    <property type="entry name" value="Amidase_2"/>
    <property type="match status" value="1"/>
</dbReference>
<dbReference type="SUPFAM" id="SSF55846">
    <property type="entry name" value="N-acetylmuramoyl-L-alanine amidase-like"/>
    <property type="match status" value="1"/>
</dbReference>
<sequence>MREIKFEELSDYTVPARGAIDKIYLHWTGGHYGQPFGSYHLNIDANGTMYTDMDSFMDLKAHTWRRNSRAIGITLCCCYKASINADTGDIDYGSEPPTQDQLDMMAKVVAKLCVEIGIYPEGNVWTHAEVADFDGYGLHDDDPDMRWDLYGLGWQIRQRVREYINEWNTEQTHN</sequence>
<organism evidence="2 3">
    <name type="scientific">Veillonella atypica</name>
    <dbReference type="NCBI Taxonomy" id="39777"/>
    <lineage>
        <taxon>Bacteria</taxon>
        <taxon>Bacillati</taxon>
        <taxon>Bacillota</taxon>
        <taxon>Negativicutes</taxon>
        <taxon>Veillonellales</taxon>
        <taxon>Veillonellaceae</taxon>
        <taxon>Veillonella</taxon>
    </lineage>
</organism>
<dbReference type="AlphaFoldDB" id="A0A3A6WC19"/>
<dbReference type="InterPro" id="IPR002502">
    <property type="entry name" value="Amidase_domain"/>
</dbReference>
<feature type="domain" description="N-acetylmuramoyl-L-alanine amidase" evidence="1">
    <location>
        <begin position="19"/>
        <end position="131"/>
    </location>
</feature>
<dbReference type="EMBL" id="QXZZ01000036">
    <property type="protein sequence ID" value="RJY49962.1"/>
    <property type="molecule type" value="Genomic_DNA"/>
</dbReference>
<reference evidence="2 3" key="1">
    <citation type="submission" date="2018-09" db="EMBL/GenBank/DDBJ databases">
        <title>Genome sequence of Veillonella atypica isolated from periodontal Korean patients.</title>
        <authorList>
            <person name="Lee J.-H."/>
            <person name="Moon J.-H."/>
            <person name="Shin S.-Y."/>
        </authorList>
    </citation>
    <scope>NUCLEOTIDE SEQUENCE [LARGE SCALE GENOMIC DNA]</scope>
    <source>
        <strain evidence="2 3">KHUD_V1</strain>
    </source>
</reference>